<evidence type="ECO:0000313" key="8">
    <source>
        <dbReference type="Proteomes" id="UP000318288"/>
    </source>
</evidence>
<dbReference type="InterPro" id="IPR050810">
    <property type="entry name" value="Bact_Secretion_Sys_Channel"/>
</dbReference>
<feature type="region of interest" description="Disordered" evidence="4">
    <location>
        <begin position="748"/>
        <end position="791"/>
    </location>
</feature>
<proteinExistence type="predicted"/>
<dbReference type="Gene3D" id="3.30.1370.120">
    <property type="match status" value="4"/>
</dbReference>
<evidence type="ECO:0000256" key="1">
    <source>
        <dbReference type="ARBA" id="ARBA00004370"/>
    </source>
</evidence>
<feature type="compositionally biased region" description="Gly residues" evidence="4">
    <location>
        <begin position="753"/>
        <end position="765"/>
    </location>
</feature>
<comment type="subcellular location">
    <subcellularLocation>
        <location evidence="1">Membrane</location>
    </subcellularLocation>
</comment>
<dbReference type="AlphaFoldDB" id="A0A5C6EBF7"/>
<evidence type="ECO:0000256" key="5">
    <source>
        <dbReference type="SAM" id="SignalP"/>
    </source>
</evidence>
<keyword evidence="8" id="KW-1185">Reference proteome</keyword>
<keyword evidence="2 5" id="KW-0732">Signal</keyword>
<feature type="compositionally biased region" description="Gly residues" evidence="4">
    <location>
        <begin position="776"/>
        <end position="785"/>
    </location>
</feature>
<organism evidence="7 8">
    <name type="scientific">Rubripirellula tenax</name>
    <dbReference type="NCBI Taxonomy" id="2528015"/>
    <lineage>
        <taxon>Bacteria</taxon>
        <taxon>Pseudomonadati</taxon>
        <taxon>Planctomycetota</taxon>
        <taxon>Planctomycetia</taxon>
        <taxon>Pirellulales</taxon>
        <taxon>Pirellulaceae</taxon>
        <taxon>Rubripirellula</taxon>
    </lineage>
</organism>
<protein>
    <submittedName>
        <fullName evidence="7">Bacterial type II/III secretion system short domain protein</fullName>
    </submittedName>
</protein>
<keyword evidence="3" id="KW-0472">Membrane</keyword>
<feature type="signal peptide" evidence="5">
    <location>
        <begin position="1"/>
        <end position="20"/>
    </location>
</feature>
<dbReference type="GO" id="GO:0009306">
    <property type="term" value="P:protein secretion"/>
    <property type="evidence" value="ECO:0007669"/>
    <property type="project" value="TreeGrafter"/>
</dbReference>
<dbReference type="GO" id="GO:0016020">
    <property type="term" value="C:membrane"/>
    <property type="evidence" value="ECO:0007669"/>
    <property type="project" value="UniProtKB-SubCell"/>
</dbReference>
<dbReference type="InterPro" id="IPR038591">
    <property type="entry name" value="NolW-like_sf"/>
</dbReference>
<comment type="caution">
    <text evidence="7">The sequence shown here is derived from an EMBL/GenBank/DDBJ whole genome shotgun (WGS) entry which is preliminary data.</text>
</comment>
<reference evidence="7 8" key="1">
    <citation type="submission" date="2019-02" db="EMBL/GenBank/DDBJ databases">
        <title>Deep-cultivation of Planctomycetes and their phenomic and genomic characterization uncovers novel biology.</title>
        <authorList>
            <person name="Wiegand S."/>
            <person name="Jogler M."/>
            <person name="Boedeker C."/>
            <person name="Pinto D."/>
            <person name="Vollmers J."/>
            <person name="Rivas-Marin E."/>
            <person name="Kohn T."/>
            <person name="Peeters S.H."/>
            <person name="Heuer A."/>
            <person name="Rast P."/>
            <person name="Oberbeckmann S."/>
            <person name="Bunk B."/>
            <person name="Jeske O."/>
            <person name="Meyerdierks A."/>
            <person name="Storesund J.E."/>
            <person name="Kallscheuer N."/>
            <person name="Luecker S."/>
            <person name="Lage O.M."/>
            <person name="Pohl T."/>
            <person name="Merkel B.J."/>
            <person name="Hornburger P."/>
            <person name="Mueller R.-W."/>
            <person name="Bruemmer F."/>
            <person name="Labrenz M."/>
            <person name="Spormann A.M."/>
            <person name="Op Den Camp H."/>
            <person name="Overmann J."/>
            <person name="Amann R."/>
            <person name="Jetten M.S.M."/>
            <person name="Mascher T."/>
            <person name="Medema M.H."/>
            <person name="Devos D.P."/>
            <person name="Kaster A.-K."/>
            <person name="Ovreas L."/>
            <person name="Rohde M."/>
            <person name="Galperin M.Y."/>
            <person name="Jogler C."/>
        </authorList>
    </citation>
    <scope>NUCLEOTIDE SEQUENCE [LARGE SCALE GENOMIC DNA]</scope>
    <source>
        <strain evidence="7 8">Poly51</strain>
    </source>
</reference>
<feature type="chain" id="PRO_5022986545" evidence="5">
    <location>
        <begin position="21"/>
        <end position="952"/>
    </location>
</feature>
<dbReference type="PANTHER" id="PTHR30332:SF24">
    <property type="entry name" value="SECRETIN GSPD-RELATED"/>
    <property type="match status" value="1"/>
</dbReference>
<feature type="domain" description="NolW-like" evidence="6">
    <location>
        <begin position="381"/>
        <end position="442"/>
    </location>
</feature>
<feature type="compositionally biased region" description="Low complexity" evidence="4">
    <location>
        <begin position="863"/>
        <end position="895"/>
    </location>
</feature>
<evidence type="ECO:0000256" key="3">
    <source>
        <dbReference type="ARBA" id="ARBA00023136"/>
    </source>
</evidence>
<sequence length="952" mass="98510" precursor="true">MNVKFLHPSALILATCFALAINSAAAQEIAETQQASAPQDDAGSQPLVSDVDLVPATVAVSDDGLRFNFNGADWKSVLEWFSDQADLSLQLDAIPMGTFTFTDPTRSYSSEQALDVLNLSLMKRGYSLVRRGRLLQVIDLEVANADKLISEIAELVKPEQLDQRGKSDIVSSVFPLGSLTPTAAREELALLIGPWGRVVVLDSARQVKVTETASKLIAIRDLLRNTSVADTNVVEIVLKHRGAEELLEIARPLLGLESGVNASDDVRISIGPLGDRIYATGLPGKTGLLESIIAKADQPLAIAAAGDGVEVTLPSFRTHRVENADSATVFDVLQTLLAGTPDARIAIDPKTNAIVAFARPETHEMITKSIAEMEGSGQEFKVLDLRRLDPAQALLTINKFFGVTAEGGEGPTVDGDPTTGKLWVRGTAAEIRLVEQLLEELEGESQFGDMNEKVRILPYTGRAATDALNQAQGLWPMMGRENQIRTIAPASGGAGNGSGGIPERRVIRGNEPMPSHDPEPPTIGSEARHPAAKASDQTFVMMQNDGGIEPSSGDTQTYSIGGKDIIVQFTPAGMLIASDDVEALDAFENLMISLAGPSAAQSNLPTIFWLKYVKAEEVAELISKVLGGAESSVSSAVDSMVGGFGGGMLGGLMGLGGGGGGETSSAKSILTATGSVSMVPDPRLNALIVQAGPTDMQMIEMILEKIDIQESPEDIETAAKPLLIPVIYQDAKEVADVVKAVFGDRIVGQESSSGGGGRGGGGGGQPSPQDFIQALRGGGGRGGGNAETATSTPSKIGIAVDAKSNSLIVIATPQDFNEVRALVEQLDEGGMTTEETISTYTMRGAINPDVLKLALESILGTQAKSTSSKSDTGSSSSTASSSSPGGDAAAQSAADIQRRVEFFRSIRGGDTGGGSPFGGRGGGGSPFGGGGGGGGGGGRPGGGGGGGGRGGR</sequence>
<feature type="compositionally biased region" description="Gly residues" evidence="4">
    <location>
        <begin position="909"/>
        <end position="952"/>
    </location>
</feature>
<name>A0A5C6EBF7_9BACT</name>
<evidence type="ECO:0000313" key="7">
    <source>
        <dbReference type="EMBL" id="TWU44519.1"/>
    </source>
</evidence>
<feature type="compositionally biased region" description="Basic and acidic residues" evidence="4">
    <location>
        <begin position="509"/>
        <end position="519"/>
    </location>
</feature>
<evidence type="ECO:0000259" key="6">
    <source>
        <dbReference type="Pfam" id="PF03958"/>
    </source>
</evidence>
<accession>A0A5C6EBF7</accession>
<dbReference type="InterPro" id="IPR005644">
    <property type="entry name" value="NolW-like"/>
</dbReference>
<evidence type="ECO:0000256" key="2">
    <source>
        <dbReference type="ARBA" id="ARBA00022729"/>
    </source>
</evidence>
<feature type="domain" description="NolW-like" evidence="6">
    <location>
        <begin position="607"/>
        <end position="710"/>
    </location>
</feature>
<dbReference type="Pfam" id="PF03958">
    <property type="entry name" value="Secretin_N"/>
    <property type="match status" value="4"/>
</dbReference>
<feature type="region of interest" description="Disordered" evidence="4">
    <location>
        <begin position="862"/>
        <end position="952"/>
    </location>
</feature>
<dbReference type="Proteomes" id="UP000318288">
    <property type="component" value="Unassembled WGS sequence"/>
</dbReference>
<feature type="domain" description="NolW-like" evidence="6">
    <location>
        <begin position="723"/>
        <end position="829"/>
    </location>
</feature>
<dbReference type="GO" id="GO:0015627">
    <property type="term" value="C:type II protein secretion system complex"/>
    <property type="evidence" value="ECO:0007669"/>
    <property type="project" value="TreeGrafter"/>
</dbReference>
<feature type="region of interest" description="Disordered" evidence="4">
    <location>
        <begin position="509"/>
        <end position="533"/>
    </location>
</feature>
<dbReference type="PANTHER" id="PTHR30332">
    <property type="entry name" value="PROBABLE GENERAL SECRETION PATHWAY PROTEIN D"/>
    <property type="match status" value="1"/>
</dbReference>
<evidence type="ECO:0000256" key="4">
    <source>
        <dbReference type="SAM" id="MobiDB-lite"/>
    </source>
</evidence>
<gene>
    <name evidence="7" type="ORF">Poly51_60850</name>
</gene>
<feature type="domain" description="NolW-like" evidence="6">
    <location>
        <begin position="317"/>
        <end position="372"/>
    </location>
</feature>
<dbReference type="EMBL" id="SJPW01000012">
    <property type="protein sequence ID" value="TWU44519.1"/>
    <property type="molecule type" value="Genomic_DNA"/>
</dbReference>